<feature type="compositionally biased region" description="Acidic residues" evidence="6">
    <location>
        <begin position="233"/>
        <end position="248"/>
    </location>
</feature>
<feature type="compositionally biased region" description="Low complexity" evidence="6">
    <location>
        <begin position="532"/>
        <end position="555"/>
    </location>
</feature>
<feature type="region of interest" description="Disordered" evidence="6">
    <location>
        <begin position="522"/>
        <end position="592"/>
    </location>
</feature>
<reference evidence="8 9" key="1">
    <citation type="journal article" date="2021" name="Sci. Rep.">
        <title>Genome sequencing of the multicellular alga Astrephomene provides insights into convergent evolution of germ-soma differentiation.</title>
        <authorList>
            <person name="Yamashita S."/>
            <person name="Yamamoto K."/>
            <person name="Matsuzaki R."/>
            <person name="Suzuki S."/>
            <person name="Yamaguchi H."/>
            <person name="Hirooka S."/>
            <person name="Minakuchi Y."/>
            <person name="Miyagishima S."/>
            <person name="Kawachi M."/>
            <person name="Toyoda A."/>
            <person name="Nozaki H."/>
        </authorList>
    </citation>
    <scope>NUCLEOTIDE SEQUENCE [LARGE SCALE GENOMIC DNA]</scope>
    <source>
        <strain evidence="8 9">NIES-4017</strain>
    </source>
</reference>
<comment type="caution">
    <text evidence="8">The sequence shown here is derived from an EMBL/GenBank/DDBJ whole genome shotgun (WGS) entry which is preliminary data.</text>
</comment>
<dbReference type="PROSITE" id="PS00107">
    <property type="entry name" value="PROTEIN_KINASE_ATP"/>
    <property type="match status" value="1"/>
</dbReference>
<dbReference type="GO" id="GO:0004672">
    <property type="term" value="F:protein kinase activity"/>
    <property type="evidence" value="ECO:0007669"/>
    <property type="project" value="InterPro"/>
</dbReference>
<keyword evidence="9" id="KW-1185">Reference proteome</keyword>
<evidence type="ECO:0000256" key="1">
    <source>
        <dbReference type="ARBA" id="ARBA00022679"/>
    </source>
</evidence>
<feature type="domain" description="Protein kinase" evidence="7">
    <location>
        <begin position="32"/>
        <end position="480"/>
    </location>
</feature>
<evidence type="ECO:0000256" key="4">
    <source>
        <dbReference type="ARBA" id="ARBA00022840"/>
    </source>
</evidence>
<dbReference type="InterPro" id="IPR017441">
    <property type="entry name" value="Protein_kinase_ATP_BS"/>
</dbReference>
<evidence type="ECO:0000256" key="5">
    <source>
        <dbReference type="PROSITE-ProRule" id="PRU10141"/>
    </source>
</evidence>
<feature type="compositionally biased region" description="Low complexity" evidence="6">
    <location>
        <begin position="268"/>
        <end position="287"/>
    </location>
</feature>
<protein>
    <recommendedName>
        <fullName evidence="7">Protein kinase domain-containing protein</fullName>
    </recommendedName>
</protein>
<dbReference type="PROSITE" id="PS00108">
    <property type="entry name" value="PROTEIN_KINASE_ST"/>
    <property type="match status" value="1"/>
</dbReference>
<dbReference type="GO" id="GO:0005524">
    <property type="term" value="F:ATP binding"/>
    <property type="evidence" value="ECO:0007669"/>
    <property type="project" value="UniProtKB-UniRule"/>
</dbReference>
<evidence type="ECO:0000259" key="7">
    <source>
        <dbReference type="PROSITE" id="PS50011"/>
    </source>
</evidence>
<keyword evidence="2 5" id="KW-0547">Nucleotide-binding</keyword>
<dbReference type="Proteomes" id="UP001054857">
    <property type="component" value="Unassembled WGS sequence"/>
</dbReference>
<name>A0AAD3HKN3_9CHLO</name>
<dbReference type="InterPro" id="IPR000719">
    <property type="entry name" value="Prot_kinase_dom"/>
</dbReference>
<keyword evidence="4 5" id="KW-0067">ATP-binding</keyword>
<dbReference type="SUPFAM" id="SSF56112">
    <property type="entry name" value="Protein kinase-like (PK-like)"/>
    <property type="match status" value="1"/>
</dbReference>
<dbReference type="AlphaFoldDB" id="A0AAD3HKN3"/>
<dbReference type="InterPro" id="IPR011009">
    <property type="entry name" value="Kinase-like_dom_sf"/>
</dbReference>
<dbReference type="InterPro" id="IPR008271">
    <property type="entry name" value="Ser/Thr_kinase_AS"/>
</dbReference>
<dbReference type="InterPro" id="IPR050117">
    <property type="entry name" value="MAPK"/>
</dbReference>
<sequence>MAQPNNPRIIPSPVEPGVYYVDRDTWQVGTRYEVLKVLGAGSFSAVCLAWDRVEEEKVALKRVGDVFASPDYAKRVLREVCIMRRLEHPNIIRLRDVFLKPSPRGKYVFRGGRLVPTSFDCYLALEYCDQGDLFNMRGQLPEHEVRSLMWQLLGALRYLHGLNVWHRDIKTGNLLLTLAEGRRVLKVADFGSARSAKDTGDAAGGGQLPDQLNGAPLSRELTLPPQSGAGEEGAGEEGDTASDMDCEAATDSTGTADGGASRGRGRSAEPPAAATAPRSRARSSSRQGRGGGCGAAGCPGGGLVAIPAPEGGYQPPLTSLVCTPCYRAPEVVMSRGGYSSSIDMWSAGCVFGELLQRAAYVGKAATPHLQVAPVFAISGKPLTPHAGQRYGPAEGPGCGGAYAELSALFAVIGTPAWACIEGVPSEAWRRYLFHIPGRAPTLHRRFGQAGEVAVDLLARLLQFDPGRRASAEEAMAHEYFAMMHMEAQMAAAELAPQADGLGRPPRSFPVGAAPAGKAARGVGGFYRRSTSPTEPADAAAHAPAAAATTALDTATRLPSWPPGRTLPQRGSAFSEAAGVPEGPEEMDVEAGSDAGADKEIAQVPMAPPTATGTGSRPGTSGAGSVGGGSFSLLTKRKQLDEECEEAEEPARQQQQARVQGQQHLMGDGGAQLRFWQIDEPALALAALEAELALLVPPSDSAVPPATATAANGGSGAPRGASAVPSAEAVASIEECKDRLRTMLERECEEHAARAAMRRGAAKEARGTLSSAGGSIAAGSGSGGAGTFRRNSAGLPDGLGPAEGQMHGTSAAALHGHLRPDPGQQLDPSLIGYERIPYHADAAAAGLEPEKHLSAGRHGEWTQSSLALQRREQGAGTWGVTLVPPGMDEASAAGRAYMKVVRSQHAR</sequence>
<gene>
    <name evidence="8" type="ORF">Agub_g5009</name>
</gene>
<keyword evidence="1" id="KW-0808">Transferase</keyword>
<feature type="region of interest" description="Disordered" evidence="6">
    <location>
        <begin position="605"/>
        <end position="630"/>
    </location>
</feature>
<feature type="compositionally biased region" description="Low complexity" evidence="6">
    <location>
        <begin position="769"/>
        <end position="778"/>
    </location>
</feature>
<proteinExistence type="predicted"/>
<feature type="region of interest" description="Disordered" evidence="6">
    <location>
        <begin position="763"/>
        <end position="806"/>
    </location>
</feature>
<feature type="binding site" evidence="5">
    <location>
        <position position="61"/>
    </location>
    <ligand>
        <name>ATP</name>
        <dbReference type="ChEBI" id="CHEBI:30616"/>
    </ligand>
</feature>
<organism evidence="8 9">
    <name type="scientific">Astrephomene gubernaculifera</name>
    <dbReference type="NCBI Taxonomy" id="47775"/>
    <lineage>
        <taxon>Eukaryota</taxon>
        <taxon>Viridiplantae</taxon>
        <taxon>Chlorophyta</taxon>
        <taxon>core chlorophytes</taxon>
        <taxon>Chlorophyceae</taxon>
        <taxon>CS clade</taxon>
        <taxon>Chlamydomonadales</taxon>
        <taxon>Astrephomenaceae</taxon>
        <taxon>Astrephomene</taxon>
    </lineage>
</organism>
<dbReference type="SMART" id="SM00220">
    <property type="entry name" value="S_TKc"/>
    <property type="match status" value="1"/>
</dbReference>
<dbReference type="PANTHER" id="PTHR24055">
    <property type="entry name" value="MITOGEN-ACTIVATED PROTEIN KINASE"/>
    <property type="match status" value="1"/>
</dbReference>
<evidence type="ECO:0000256" key="2">
    <source>
        <dbReference type="ARBA" id="ARBA00022741"/>
    </source>
</evidence>
<keyword evidence="3" id="KW-0418">Kinase</keyword>
<feature type="compositionally biased region" description="Gly residues" evidence="6">
    <location>
        <begin position="620"/>
        <end position="629"/>
    </location>
</feature>
<evidence type="ECO:0000256" key="3">
    <source>
        <dbReference type="ARBA" id="ARBA00022777"/>
    </source>
</evidence>
<evidence type="ECO:0000313" key="9">
    <source>
        <dbReference type="Proteomes" id="UP001054857"/>
    </source>
</evidence>
<dbReference type="EMBL" id="BMAR01000006">
    <property type="protein sequence ID" value="GFR43880.1"/>
    <property type="molecule type" value="Genomic_DNA"/>
</dbReference>
<evidence type="ECO:0000313" key="8">
    <source>
        <dbReference type="EMBL" id="GFR43880.1"/>
    </source>
</evidence>
<evidence type="ECO:0000256" key="6">
    <source>
        <dbReference type="SAM" id="MobiDB-lite"/>
    </source>
</evidence>
<accession>A0AAD3HKN3</accession>
<feature type="region of interest" description="Disordered" evidence="6">
    <location>
        <begin position="195"/>
        <end position="293"/>
    </location>
</feature>
<dbReference type="PROSITE" id="PS50011">
    <property type="entry name" value="PROTEIN_KINASE_DOM"/>
    <property type="match status" value="1"/>
</dbReference>
<dbReference type="Gene3D" id="1.10.510.10">
    <property type="entry name" value="Transferase(Phosphotransferase) domain 1"/>
    <property type="match status" value="3"/>
</dbReference>
<dbReference type="Pfam" id="PF00069">
    <property type="entry name" value="Pkinase"/>
    <property type="match status" value="2"/>
</dbReference>
<dbReference type="Gene3D" id="3.30.200.20">
    <property type="entry name" value="Phosphorylase Kinase, domain 1"/>
    <property type="match status" value="1"/>
</dbReference>